<dbReference type="STRING" id="1745343.A0A2J6PTD6"/>
<feature type="compositionally biased region" description="Basic and acidic residues" evidence="6">
    <location>
        <begin position="583"/>
        <end position="594"/>
    </location>
</feature>
<keyword evidence="5" id="KW-0175">Coiled coil</keyword>
<dbReference type="OrthoDB" id="341259at2759"/>
<feature type="transmembrane region" description="Helical" evidence="7">
    <location>
        <begin position="372"/>
        <end position="392"/>
    </location>
</feature>
<protein>
    <recommendedName>
        <fullName evidence="8">DUF8035 domain-containing protein</fullName>
    </recommendedName>
</protein>
<evidence type="ECO:0000256" key="7">
    <source>
        <dbReference type="SAM" id="Phobius"/>
    </source>
</evidence>
<dbReference type="Proteomes" id="UP000235672">
    <property type="component" value="Unassembled WGS sequence"/>
</dbReference>
<sequence>MERRKENEGTRTYESNGRDHLNGRTSSEYSETDNERPENQHIRVEPRTQALARRPETMSRKGFGYMTTDLLNEHLIKGYLVSSNDQAIPPLQLRRTLDQYFYTHLKSTSQRDSDQVVYRHTKLAFEPKIFMVDQIWLWIFDHAAADQKFGFDKREYRRRSPHDLPLDVRQAILKHLIKKDRAAITSVHHLAEIIISSCANIFNTFQIRDEFQFLDFFERSIGNVIEKESLCFQAFSQRLVESRSLTENKTTSNNIFDITRETALLVEIKDIHDELGVLRMVLNDQKSVMTHFDQIATLVRGTKIASDKTVLDSHLYRIAKMDQLAQKTYEALNHLLDLKQKQANASEARSARKQAEDTAVQAEQTTKQGKTVLVFTVVTIIFLPLSFMAAFFAINIEKFPFNDSGKLPLSYVLKYLFSISIAVSIPFIILAFNQEKVSNMTKATKVYLSSLNQGGPNREQKEWSENEMRKTGRVYERVQVKPEQRHTLGPPSDGRSMLAPSNSRPASPEPKSPSLREMSRHSDPSPRPPLIVEHMRTPGRPLVALADLDAPVINETLRPPNRNSRDDAEQSEITGTPGPSNRAPRDNSEVRRQEGIPPNARWTKISRKLVSPEALDLGHERYDIREHFVIVLRVLTRDEVQEYAEMTQRIRAMHEEGGTSQRAEALWRARTL</sequence>
<dbReference type="InterPro" id="IPR050829">
    <property type="entry name" value="CorA_MIT"/>
</dbReference>
<evidence type="ECO:0000256" key="1">
    <source>
        <dbReference type="ARBA" id="ARBA00004141"/>
    </source>
</evidence>
<dbReference type="GO" id="GO:0046873">
    <property type="term" value="F:metal ion transmembrane transporter activity"/>
    <property type="evidence" value="ECO:0007669"/>
    <property type="project" value="InterPro"/>
</dbReference>
<reference evidence="9 10" key="1">
    <citation type="submission" date="2016-05" db="EMBL/GenBank/DDBJ databases">
        <title>A degradative enzymes factory behind the ericoid mycorrhizal symbiosis.</title>
        <authorList>
            <consortium name="DOE Joint Genome Institute"/>
            <person name="Martino E."/>
            <person name="Morin E."/>
            <person name="Grelet G."/>
            <person name="Kuo A."/>
            <person name="Kohler A."/>
            <person name="Daghino S."/>
            <person name="Barry K."/>
            <person name="Choi C."/>
            <person name="Cichocki N."/>
            <person name="Clum A."/>
            <person name="Copeland A."/>
            <person name="Hainaut M."/>
            <person name="Haridas S."/>
            <person name="Labutti K."/>
            <person name="Lindquist E."/>
            <person name="Lipzen A."/>
            <person name="Khouja H.-R."/>
            <person name="Murat C."/>
            <person name="Ohm R."/>
            <person name="Olson A."/>
            <person name="Spatafora J."/>
            <person name="Veneault-Fourrey C."/>
            <person name="Henrissat B."/>
            <person name="Grigoriev I."/>
            <person name="Martin F."/>
            <person name="Perotto S."/>
        </authorList>
    </citation>
    <scope>NUCLEOTIDE SEQUENCE [LARGE SCALE GENOMIC DNA]</scope>
    <source>
        <strain evidence="9 10">UAMH 7357</strain>
    </source>
</reference>
<dbReference type="SUPFAM" id="SSF144083">
    <property type="entry name" value="Magnesium transport protein CorA, transmembrane region"/>
    <property type="match status" value="1"/>
</dbReference>
<evidence type="ECO:0000256" key="4">
    <source>
        <dbReference type="ARBA" id="ARBA00023136"/>
    </source>
</evidence>
<feature type="domain" description="DUF8035" evidence="8">
    <location>
        <begin position="600"/>
        <end position="652"/>
    </location>
</feature>
<feature type="compositionally biased region" description="Basic and acidic residues" evidence="6">
    <location>
        <begin position="1"/>
        <end position="22"/>
    </location>
</feature>
<feature type="region of interest" description="Disordered" evidence="6">
    <location>
        <begin position="450"/>
        <end position="533"/>
    </location>
</feature>
<keyword evidence="4 7" id="KW-0472">Membrane</keyword>
<evidence type="ECO:0000256" key="6">
    <source>
        <dbReference type="SAM" id="MobiDB-lite"/>
    </source>
</evidence>
<evidence type="ECO:0000313" key="9">
    <source>
        <dbReference type="EMBL" id="PMD17284.1"/>
    </source>
</evidence>
<feature type="compositionally biased region" description="Basic and acidic residues" evidence="6">
    <location>
        <begin position="33"/>
        <end position="46"/>
    </location>
</feature>
<dbReference type="InterPro" id="IPR058348">
    <property type="entry name" value="DUF8035"/>
</dbReference>
<dbReference type="Gene3D" id="1.20.58.340">
    <property type="entry name" value="Magnesium transport protein CorA, transmembrane region"/>
    <property type="match status" value="1"/>
</dbReference>
<proteinExistence type="predicted"/>
<feature type="coiled-coil region" evidence="5">
    <location>
        <begin position="338"/>
        <end position="365"/>
    </location>
</feature>
<feature type="compositionally biased region" description="Basic and acidic residues" evidence="6">
    <location>
        <begin position="458"/>
        <end position="486"/>
    </location>
</feature>
<evidence type="ECO:0000259" key="8">
    <source>
        <dbReference type="Pfam" id="PF26118"/>
    </source>
</evidence>
<keyword evidence="3 7" id="KW-1133">Transmembrane helix</keyword>
<dbReference type="EMBL" id="KZ613500">
    <property type="protein sequence ID" value="PMD17284.1"/>
    <property type="molecule type" value="Genomic_DNA"/>
</dbReference>
<evidence type="ECO:0000256" key="5">
    <source>
        <dbReference type="SAM" id="Coils"/>
    </source>
</evidence>
<accession>A0A2J6PTD6</accession>
<evidence type="ECO:0000256" key="2">
    <source>
        <dbReference type="ARBA" id="ARBA00022692"/>
    </source>
</evidence>
<dbReference type="GO" id="GO:0016020">
    <property type="term" value="C:membrane"/>
    <property type="evidence" value="ECO:0007669"/>
    <property type="project" value="UniProtKB-SubCell"/>
</dbReference>
<organism evidence="9 10">
    <name type="scientific">Hyaloscypha hepaticicola</name>
    <dbReference type="NCBI Taxonomy" id="2082293"/>
    <lineage>
        <taxon>Eukaryota</taxon>
        <taxon>Fungi</taxon>
        <taxon>Dikarya</taxon>
        <taxon>Ascomycota</taxon>
        <taxon>Pezizomycotina</taxon>
        <taxon>Leotiomycetes</taxon>
        <taxon>Helotiales</taxon>
        <taxon>Hyaloscyphaceae</taxon>
        <taxon>Hyaloscypha</taxon>
    </lineage>
</organism>
<feature type="region of interest" description="Disordered" evidence="6">
    <location>
        <begin position="1"/>
        <end position="48"/>
    </location>
</feature>
<dbReference type="InterPro" id="IPR002523">
    <property type="entry name" value="MgTranspt_CorA/ZnTranspt_ZntB"/>
</dbReference>
<gene>
    <name evidence="9" type="ORF">NA56DRAFT_662274</name>
</gene>
<dbReference type="InterPro" id="IPR045863">
    <property type="entry name" value="CorA_TM1_TM2"/>
</dbReference>
<dbReference type="PANTHER" id="PTHR47685:SF1">
    <property type="entry name" value="MAGNESIUM TRANSPORT PROTEIN CORA"/>
    <property type="match status" value="1"/>
</dbReference>
<dbReference type="Pfam" id="PF26118">
    <property type="entry name" value="DUF8035"/>
    <property type="match status" value="1"/>
</dbReference>
<comment type="subcellular location">
    <subcellularLocation>
        <location evidence="1">Membrane</location>
        <topology evidence="1">Multi-pass membrane protein</topology>
    </subcellularLocation>
</comment>
<dbReference type="Pfam" id="PF01544">
    <property type="entry name" value="CorA"/>
    <property type="match status" value="1"/>
</dbReference>
<keyword evidence="10" id="KW-1185">Reference proteome</keyword>
<evidence type="ECO:0000313" key="10">
    <source>
        <dbReference type="Proteomes" id="UP000235672"/>
    </source>
</evidence>
<name>A0A2J6PTD6_9HELO</name>
<dbReference type="AlphaFoldDB" id="A0A2J6PTD6"/>
<feature type="region of interest" description="Disordered" evidence="6">
    <location>
        <begin position="554"/>
        <end position="598"/>
    </location>
</feature>
<dbReference type="PANTHER" id="PTHR47685">
    <property type="entry name" value="MAGNESIUM TRANSPORT PROTEIN CORA"/>
    <property type="match status" value="1"/>
</dbReference>
<evidence type="ECO:0000256" key="3">
    <source>
        <dbReference type="ARBA" id="ARBA00022989"/>
    </source>
</evidence>
<feature type="transmembrane region" description="Helical" evidence="7">
    <location>
        <begin position="412"/>
        <end position="432"/>
    </location>
</feature>
<keyword evidence="2 7" id="KW-0812">Transmembrane</keyword>